<name>D7FRC9_ECTSI</name>
<dbReference type="Proteomes" id="UP000002630">
    <property type="component" value="Linkage Group LG11"/>
</dbReference>
<dbReference type="EMBL" id="FN648391">
    <property type="protein sequence ID" value="CBJ30720.1"/>
    <property type="molecule type" value="Genomic_DNA"/>
</dbReference>
<dbReference type="EMBL" id="FN649736">
    <property type="protein sequence ID" value="CBJ30720.1"/>
    <property type="molecule type" value="Genomic_DNA"/>
</dbReference>
<evidence type="ECO:0000313" key="2">
    <source>
        <dbReference type="Proteomes" id="UP000002630"/>
    </source>
</evidence>
<dbReference type="InParanoid" id="D7FRC9"/>
<dbReference type="SUPFAM" id="SSF53067">
    <property type="entry name" value="Actin-like ATPase domain"/>
    <property type="match status" value="2"/>
</dbReference>
<dbReference type="AlphaFoldDB" id="D7FRC9"/>
<proteinExistence type="predicted"/>
<keyword evidence="1" id="KW-0346">Stress response</keyword>
<evidence type="ECO:0000313" key="1">
    <source>
        <dbReference type="EMBL" id="CBJ30720.1"/>
    </source>
</evidence>
<gene>
    <name evidence="1" type="primary">Hsp</name>
    <name evidence="1" type="ORF">Esi_0213_0016</name>
</gene>
<dbReference type="OrthoDB" id="2963168at2759"/>
<keyword evidence="2" id="KW-1185">Reference proteome</keyword>
<sequence length="491" mass="52732">MLPHDAYRSVRLACKIADTPALPQAALENLARARVKPNRVSWVLTVPACCTAPATKFMSDAAIRAGLINGEDDAEHLTICKEPVAACLALEDRLDWSVNDMYLVVDCGGGTVDICAFKLAQLGPPILDQVGDNISESWGSTYVDEQFRVFLMTFADSVAPRAGHFQLESFERDGMYKVLQNWEEAKVGLSVDKPECRIDMSEMVEALGVSQPAMAMDTARKKTNNGGQDLVGGSGTELVLKPALLTRFFRTQCDRIAGAVSEKLKTEELRGLKSVVMVGGFAGSMHVQAAVRKSVLEEYPNKSVQVVVATSPDLAVVQGAALYVGPLGPRPKYPTSAPEMNGITCGSSYGILTSGRGTWDAKFFEAVLLKGEAYPNGHTKDFDYTVGSDCKLAFGSCGASEVKEGRNRLDSIGGIGAVHITVSETIPVPGGWDMCCCRRSTSAVEQDENGIKEGETPIKVEFTIIGVVLHVKVKSKRGRVLMKQVVPGCGS</sequence>
<organism evidence="1 2">
    <name type="scientific">Ectocarpus siliculosus</name>
    <name type="common">Brown alga</name>
    <name type="synonym">Conferva siliculosa</name>
    <dbReference type="NCBI Taxonomy" id="2880"/>
    <lineage>
        <taxon>Eukaryota</taxon>
        <taxon>Sar</taxon>
        <taxon>Stramenopiles</taxon>
        <taxon>Ochrophyta</taxon>
        <taxon>PX clade</taxon>
        <taxon>Phaeophyceae</taxon>
        <taxon>Ectocarpales</taxon>
        <taxon>Ectocarpaceae</taxon>
        <taxon>Ectocarpus</taxon>
    </lineage>
</organism>
<protein>
    <submittedName>
        <fullName evidence="1">Heat shock protein 70-putative</fullName>
    </submittedName>
</protein>
<reference evidence="1 2" key="1">
    <citation type="journal article" date="2010" name="Nature">
        <title>The Ectocarpus genome and the independent evolution of multicellularity in brown algae.</title>
        <authorList>
            <person name="Cock J.M."/>
            <person name="Sterck L."/>
            <person name="Rouze P."/>
            <person name="Scornet D."/>
            <person name="Allen A.E."/>
            <person name="Amoutzias G."/>
            <person name="Anthouard V."/>
            <person name="Artiguenave F."/>
            <person name="Aury J.M."/>
            <person name="Badger J.H."/>
            <person name="Beszteri B."/>
            <person name="Billiau K."/>
            <person name="Bonnet E."/>
            <person name="Bothwell J.H."/>
            <person name="Bowler C."/>
            <person name="Boyen C."/>
            <person name="Brownlee C."/>
            <person name="Carrano C.J."/>
            <person name="Charrier B."/>
            <person name="Cho G.Y."/>
            <person name="Coelho S.M."/>
            <person name="Collen J."/>
            <person name="Corre E."/>
            <person name="Da Silva C."/>
            <person name="Delage L."/>
            <person name="Delaroque N."/>
            <person name="Dittami S.M."/>
            <person name="Doulbeau S."/>
            <person name="Elias M."/>
            <person name="Farnham G."/>
            <person name="Gachon C.M."/>
            <person name="Gschloessl B."/>
            <person name="Heesch S."/>
            <person name="Jabbari K."/>
            <person name="Jubin C."/>
            <person name="Kawai H."/>
            <person name="Kimura K."/>
            <person name="Kloareg B."/>
            <person name="Kupper F.C."/>
            <person name="Lang D."/>
            <person name="Le Bail A."/>
            <person name="Leblanc C."/>
            <person name="Lerouge P."/>
            <person name="Lohr M."/>
            <person name="Lopez P.J."/>
            <person name="Martens C."/>
            <person name="Maumus F."/>
            <person name="Michel G."/>
            <person name="Miranda-Saavedra D."/>
            <person name="Morales J."/>
            <person name="Moreau H."/>
            <person name="Motomura T."/>
            <person name="Nagasato C."/>
            <person name="Napoli C.A."/>
            <person name="Nelson D.R."/>
            <person name="Nyvall-Collen P."/>
            <person name="Peters A.F."/>
            <person name="Pommier C."/>
            <person name="Potin P."/>
            <person name="Poulain J."/>
            <person name="Quesneville H."/>
            <person name="Read B."/>
            <person name="Rensing S.A."/>
            <person name="Ritter A."/>
            <person name="Rousvoal S."/>
            <person name="Samanta M."/>
            <person name="Samson G."/>
            <person name="Schroeder D.C."/>
            <person name="Segurens B."/>
            <person name="Strittmatter M."/>
            <person name="Tonon T."/>
            <person name="Tregear J.W."/>
            <person name="Valentin K."/>
            <person name="von Dassow P."/>
            <person name="Yamagishi T."/>
            <person name="Van de Peer Y."/>
            <person name="Wincker P."/>
        </authorList>
    </citation>
    <scope>NUCLEOTIDE SEQUENCE [LARGE SCALE GENOMIC DNA]</scope>
    <source>
        <strain evidence="2">Ec32 / CCAP1310/4</strain>
    </source>
</reference>
<dbReference type="Gene3D" id="3.30.420.40">
    <property type="match status" value="2"/>
</dbReference>
<dbReference type="InterPro" id="IPR043129">
    <property type="entry name" value="ATPase_NBD"/>
</dbReference>
<dbReference type="STRING" id="2880.D7FRC9"/>
<dbReference type="Gene3D" id="3.90.640.10">
    <property type="entry name" value="Actin, Chain A, domain 4"/>
    <property type="match status" value="1"/>
</dbReference>
<dbReference type="PANTHER" id="PTHR14187:SF5">
    <property type="entry name" value="HEAT SHOCK 70 KDA PROTEIN 12A"/>
    <property type="match status" value="1"/>
</dbReference>
<accession>D7FRC9</accession>
<dbReference type="PANTHER" id="PTHR14187">
    <property type="entry name" value="ALPHA KINASE/ELONGATION FACTOR 2 KINASE"/>
    <property type="match status" value="1"/>
</dbReference>